<dbReference type="InterPro" id="IPR036249">
    <property type="entry name" value="Thioredoxin-like_sf"/>
</dbReference>
<dbReference type="GO" id="GO:0016020">
    <property type="term" value="C:membrane"/>
    <property type="evidence" value="ECO:0007669"/>
    <property type="project" value="UniProtKB-SubCell"/>
</dbReference>
<dbReference type="GO" id="GO:0034976">
    <property type="term" value="P:response to endoplasmic reticulum stress"/>
    <property type="evidence" value="ECO:0007669"/>
    <property type="project" value="TreeGrafter"/>
</dbReference>
<dbReference type="OrthoDB" id="74910at2759"/>
<evidence type="ECO:0000256" key="3">
    <source>
        <dbReference type="ARBA" id="ARBA00022692"/>
    </source>
</evidence>
<name>A0A200Q0S0_MACCD</name>
<keyword evidence="7" id="KW-1015">Disulfide bond</keyword>
<evidence type="ECO:0000256" key="9">
    <source>
        <dbReference type="SAM" id="MobiDB-lite"/>
    </source>
</evidence>
<dbReference type="OMA" id="GIEMRNM"/>
<organism evidence="13 14">
    <name type="scientific">Macleaya cordata</name>
    <name type="common">Five-seeded plume-poppy</name>
    <name type="synonym">Bocconia cordata</name>
    <dbReference type="NCBI Taxonomy" id="56857"/>
    <lineage>
        <taxon>Eukaryota</taxon>
        <taxon>Viridiplantae</taxon>
        <taxon>Streptophyta</taxon>
        <taxon>Embryophyta</taxon>
        <taxon>Tracheophyta</taxon>
        <taxon>Spermatophyta</taxon>
        <taxon>Magnoliopsida</taxon>
        <taxon>Ranunculales</taxon>
        <taxon>Papaveraceae</taxon>
        <taxon>Papaveroideae</taxon>
        <taxon>Macleaya</taxon>
    </lineage>
</organism>
<dbReference type="STRING" id="56857.A0A200Q0S0"/>
<keyword evidence="14" id="KW-1185">Reference proteome</keyword>
<evidence type="ECO:0000256" key="11">
    <source>
        <dbReference type="SAM" id="SignalP"/>
    </source>
</evidence>
<feature type="region of interest" description="Disordered" evidence="9">
    <location>
        <begin position="411"/>
        <end position="450"/>
    </location>
</feature>
<dbReference type="PANTHER" id="PTHR18929">
    <property type="entry name" value="PROTEIN DISULFIDE ISOMERASE"/>
    <property type="match status" value="1"/>
</dbReference>
<evidence type="ECO:0000256" key="7">
    <source>
        <dbReference type="ARBA" id="ARBA00023157"/>
    </source>
</evidence>
<keyword evidence="5 10" id="KW-1133">Transmembrane helix</keyword>
<proteinExistence type="inferred from homology"/>
<accession>A0A200Q0S0</accession>
<keyword evidence="6 10" id="KW-0472">Membrane</keyword>
<evidence type="ECO:0000256" key="5">
    <source>
        <dbReference type="ARBA" id="ARBA00022989"/>
    </source>
</evidence>
<feature type="compositionally biased region" description="Basic and acidic residues" evidence="9">
    <location>
        <begin position="437"/>
        <end position="450"/>
    </location>
</feature>
<protein>
    <submittedName>
        <fullName evidence="13">Thioredoxin</fullName>
    </submittedName>
</protein>
<sequence length="450" mass="50684">MSLLLLQNLFLFVVMISISLLCLHQPIPVSCTSSSNQFAADGTVLELDDSNFDSAIASFDFILVDFYAPWCGHCKRLSPELDAAAPVLAGLEKPIVIAKVNADKFTRLASKYEIDGFPTMKIFSHGIPVEYTGPRKAELLVRFLKKFVAPDVSLLESDSAISNFIEMAGTYFPIFIGFGLNESVISELAIKYKSKAWFSVAKDFSEDVMVTYDFDKVPALVSLHPSYNERSVFYGPFEGDFLEDFIKQSLLPLSMPINYETLKLLKEDERKVVLTIVEDESDEKSLKLIKLLRAAASANRDLVFGYVGMKQWEDFADTFEVNKKTKLPKMVVWDRNEEYFSVIGSESLEEEDQGTQITRFLEGYREGRTVKKSISGPSILGFINSLISIRTVYLLVFIVAVIMLIQTINKQDDEDDVPQRKQSQAQVDHGSSSATESESRQAYRPEDKED</sequence>
<gene>
    <name evidence="13" type="ORF">BVC80_1679g24</name>
</gene>
<evidence type="ECO:0000256" key="8">
    <source>
        <dbReference type="ARBA" id="ARBA00023284"/>
    </source>
</evidence>
<dbReference type="FunFam" id="3.40.30.10:FF:000193">
    <property type="entry name" value="Protein disulfide isomerase-like 5-2"/>
    <property type="match status" value="1"/>
</dbReference>
<keyword evidence="3 10" id="KW-0812">Transmembrane</keyword>
<evidence type="ECO:0000256" key="4">
    <source>
        <dbReference type="ARBA" id="ARBA00022729"/>
    </source>
</evidence>
<feature type="transmembrane region" description="Helical" evidence="10">
    <location>
        <begin position="379"/>
        <end position="405"/>
    </location>
</feature>
<dbReference type="Pfam" id="PF13848">
    <property type="entry name" value="Thioredoxin_6"/>
    <property type="match status" value="1"/>
</dbReference>
<dbReference type="AlphaFoldDB" id="A0A200Q0S0"/>
<dbReference type="EMBL" id="MVGT01003409">
    <property type="protein sequence ID" value="OVA04064.1"/>
    <property type="molecule type" value="Genomic_DNA"/>
</dbReference>
<dbReference type="Proteomes" id="UP000195402">
    <property type="component" value="Unassembled WGS sequence"/>
</dbReference>
<feature type="domain" description="Thioredoxin" evidence="12">
    <location>
        <begin position="33"/>
        <end position="149"/>
    </location>
</feature>
<feature type="signal peptide" evidence="11">
    <location>
        <begin position="1"/>
        <end position="24"/>
    </location>
</feature>
<dbReference type="Pfam" id="PF00085">
    <property type="entry name" value="Thioredoxin"/>
    <property type="match status" value="1"/>
</dbReference>
<evidence type="ECO:0000313" key="13">
    <source>
        <dbReference type="EMBL" id="OVA04064.1"/>
    </source>
</evidence>
<dbReference type="InterPro" id="IPR013766">
    <property type="entry name" value="Thioredoxin_domain"/>
</dbReference>
<evidence type="ECO:0000256" key="6">
    <source>
        <dbReference type="ARBA" id="ARBA00023136"/>
    </source>
</evidence>
<dbReference type="GO" id="GO:0005783">
    <property type="term" value="C:endoplasmic reticulum"/>
    <property type="evidence" value="ECO:0007669"/>
    <property type="project" value="TreeGrafter"/>
</dbReference>
<dbReference type="GO" id="GO:0006457">
    <property type="term" value="P:protein folding"/>
    <property type="evidence" value="ECO:0007669"/>
    <property type="project" value="TreeGrafter"/>
</dbReference>
<dbReference type="GO" id="GO:0003756">
    <property type="term" value="F:protein disulfide isomerase activity"/>
    <property type="evidence" value="ECO:0007669"/>
    <property type="project" value="TreeGrafter"/>
</dbReference>
<dbReference type="InParanoid" id="A0A200Q0S0"/>
<keyword evidence="8" id="KW-0676">Redox-active center</keyword>
<feature type="chain" id="PRO_5012622891" evidence="11">
    <location>
        <begin position="25"/>
        <end position="450"/>
    </location>
</feature>
<comment type="caution">
    <text evidence="13">The sequence shown here is derived from an EMBL/GenBank/DDBJ whole genome shotgun (WGS) entry which is preliminary data.</text>
</comment>
<evidence type="ECO:0000259" key="12">
    <source>
        <dbReference type="PROSITE" id="PS51352"/>
    </source>
</evidence>
<dbReference type="SUPFAM" id="SSF52833">
    <property type="entry name" value="Thioredoxin-like"/>
    <property type="match status" value="1"/>
</dbReference>
<evidence type="ECO:0000256" key="1">
    <source>
        <dbReference type="ARBA" id="ARBA00004167"/>
    </source>
</evidence>
<dbReference type="FunCoup" id="A0A200Q0S0">
    <property type="interactions" value="504"/>
</dbReference>
<dbReference type="PROSITE" id="PS00194">
    <property type="entry name" value="THIOREDOXIN_1"/>
    <property type="match status" value="1"/>
</dbReference>
<evidence type="ECO:0000313" key="14">
    <source>
        <dbReference type="Proteomes" id="UP000195402"/>
    </source>
</evidence>
<keyword evidence="4 11" id="KW-0732">Signal</keyword>
<dbReference type="PANTHER" id="PTHR18929:SF218">
    <property type="entry name" value="PROTEIN DISULFIDE-ISOMERASE 5-2"/>
    <property type="match status" value="1"/>
</dbReference>
<comment type="similarity">
    <text evidence="2">Belongs to the protein disulfide isomerase family.</text>
</comment>
<comment type="subcellular location">
    <subcellularLocation>
        <location evidence="1">Membrane</location>
        <topology evidence="1">Single-pass membrane protein</topology>
    </subcellularLocation>
</comment>
<feature type="compositionally biased region" description="Polar residues" evidence="9">
    <location>
        <begin position="420"/>
        <end position="436"/>
    </location>
</feature>
<dbReference type="FunFam" id="3.40.30.10:FF:000107">
    <property type="entry name" value="Protein disulfide-isomerase 5-2"/>
    <property type="match status" value="1"/>
</dbReference>
<dbReference type="CDD" id="cd02961">
    <property type="entry name" value="PDI_a_family"/>
    <property type="match status" value="1"/>
</dbReference>
<dbReference type="PRINTS" id="PR00421">
    <property type="entry name" value="THIOREDOXIN"/>
</dbReference>
<dbReference type="InterPro" id="IPR017937">
    <property type="entry name" value="Thioredoxin_CS"/>
</dbReference>
<dbReference type="Gene3D" id="3.40.30.10">
    <property type="entry name" value="Glutaredoxin"/>
    <property type="match status" value="2"/>
</dbReference>
<reference evidence="13 14" key="1">
    <citation type="journal article" date="2017" name="Mol. Plant">
        <title>The Genome of Medicinal Plant Macleaya cordata Provides New Insights into Benzylisoquinoline Alkaloids Metabolism.</title>
        <authorList>
            <person name="Liu X."/>
            <person name="Liu Y."/>
            <person name="Huang P."/>
            <person name="Ma Y."/>
            <person name="Qing Z."/>
            <person name="Tang Q."/>
            <person name="Cao H."/>
            <person name="Cheng P."/>
            <person name="Zheng Y."/>
            <person name="Yuan Z."/>
            <person name="Zhou Y."/>
            <person name="Liu J."/>
            <person name="Tang Z."/>
            <person name="Zhuo Y."/>
            <person name="Zhang Y."/>
            <person name="Yu L."/>
            <person name="Huang J."/>
            <person name="Yang P."/>
            <person name="Peng Q."/>
            <person name="Zhang J."/>
            <person name="Jiang W."/>
            <person name="Zhang Z."/>
            <person name="Lin K."/>
            <person name="Ro D.K."/>
            <person name="Chen X."/>
            <person name="Xiong X."/>
            <person name="Shang Y."/>
            <person name="Huang S."/>
            <person name="Zeng J."/>
        </authorList>
    </citation>
    <scope>NUCLEOTIDE SEQUENCE [LARGE SCALE GENOMIC DNA]</scope>
    <source>
        <strain evidence="14">cv. BLH2017</strain>
        <tissue evidence="13">Root</tissue>
    </source>
</reference>
<evidence type="ECO:0000256" key="2">
    <source>
        <dbReference type="ARBA" id="ARBA00006347"/>
    </source>
</evidence>
<evidence type="ECO:0000256" key="10">
    <source>
        <dbReference type="SAM" id="Phobius"/>
    </source>
</evidence>
<dbReference type="PROSITE" id="PS51352">
    <property type="entry name" value="THIOREDOXIN_2"/>
    <property type="match status" value="1"/>
</dbReference>